<reference evidence="17 18" key="1">
    <citation type="submission" date="2013-03" db="EMBL/GenBank/DDBJ databases">
        <title>Assembly of a new bacterial strain Brevibacillus borstelensis AK1.</title>
        <authorList>
            <person name="Rajan I."/>
            <person name="PoliReddy D."/>
            <person name="Sugumar T."/>
            <person name="Rathinam K."/>
            <person name="Alqarawi S."/>
            <person name="Khalil A.B."/>
            <person name="Sivakumar N."/>
        </authorList>
    </citation>
    <scope>NUCLEOTIDE SEQUENCE [LARGE SCALE GENOMIC DNA]</scope>
    <source>
        <strain evidence="17 18">AK1</strain>
    </source>
</reference>
<dbReference type="FunFam" id="1.10.287.130:FF:000008">
    <property type="entry name" value="Two-component sensor histidine kinase"/>
    <property type="match status" value="1"/>
</dbReference>
<dbReference type="Pfam" id="PF02518">
    <property type="entry name" value="HATPase_c"/>
    <property type="match status" value="1"/>
</dbReference>
<dbReference type="InterPro" id="IPR036890">
    <property type="entry name" value="HATPase_C_sf"/>
</dbReference>
<dbReference type="SUPFAM" id="SSF47384">
    <property type="entry name" value="Homodimeric domain of signal transducing histidine kinase"/>
    <property type="match status" value="1"/>
</dbReference>
<keyword evidence="13 15" id="KW-0472">Membrane</keyword>
<dbReference type="SMART" id="SM00387">
    <property type="entry name" value="HATPase_c"/>
    <property type="match status" value="1"/>
</dbReference>
<keyword evidence="5" id="KW-0597">Phosphoprotein</keyword>
<evidence type="ECO:0000256" key="12">
    <source>
        <dbReference type="ARBA" id="ARBA00023012"/>
    </source>
</evidence>
<dbReference type="Gene3D" id="1.10.287.130">
    <property type="match status" value="1"/>
</dbReference>
<accession>M8EAH6</accession>
<dbReference type="FunFam" id="3.30.565.10:FF:000013">
    <property type="entry name" value="Two-component sensor histidine kinase"/>
    <property type="match status" value="1"/>
</dbReference>
<keyword evidence="8" id="KW-0547">Nucleotide-binding</keyword>
<dbReference type="InterPro" id="IPR003594">
    <property type="entry name" value="HATPase_dom"/>
</dbReference>
<comment type="catalytic activity">
    <reaction evidence="1">
        <text>ATP + protein L-histidine = ADP + protein N-phospho-L-histidine.</text>
        <dbReference type="EC" id="2.7.13.3"/>
    </reaction>
</comment>
<keyword evidence="14" id="KW-0175">Coiled coil</keyword>
<dbReference type="InterPro" id="IPR003661">
    <property type="entry name" value="HisK_dim/P_dom"/>
</dbReference>
<evidence type="ECO:0000256" key="7">
    <source>
        <dbReference type="ARBA" id="ARBA00022692"/>
    </source>
</evidence>
<evidence type="ECO:0000256" key="3">
    <source>
        <dbReference type="ARBA" id="ARBA00012438"/>
    </source>
</evidence>
<keyword evidence="18" id="KW-1185">Reference proteome</keyword>
<dbReference type="EC" id="2.7.13.3" evidence="3"/>
<dbReference type="PANTHER" id="PTHR45528:SF1">
    <property type="entry name" value="SENSOR HISTIDINE KINASE CPXA"/>
    <property type="match status" value="1"/>
</dbReference>
<evidence type="ECO:0000256" key="6">
    <source>
        <dbReference type="ARBA" id="ARBA00022679"/>
    </source>
</evidence>
<evidence type="ECO:0000256" key="1">
    <source>
        <dbReference type="ARBA" id="ARBA00000085"/>
    </source>
</evidence>
<dbReference type="PRINTS" id="PR00344">
    <property type="entry name" value="BCTRLSENSOR"/>
</dbReference>
<keyword evidence="7 15" id="KW-0812">Transmembrane</keyword>
<dbReference type="PANTHER" id="PTHR45528">
    <property type="entry name" value="SENSOR HISTIDINE KINASE CPXA"/>
    <property type="match status" value="1"/>
</dbReference>
<keyword evidence="9 17" id="KW-0418">Kinase</keyword>
<name>M8EAH6_9BACL</name>
<feature type="transmembrane region" description="Helical" evidence="15">
    <location>
        <begin position="337"/>
        <end position="356"/>
    </location>
</feature>
<dbReference type="InterPro" id="IPR036097">
    <property type="entry name" value="HisK_dim/P_sf"/>
</dbReference>
<feature type="transmembrane region" description="Helical" evidence="15">
    <location>
        <begin position="397"/>
        <end position="418"/>
    </location>
</feature>
<protein>
    <recommendedName>
        <fullName evidence="3">histidine kinase</fullName>
        <ecNumber evidence="3">2.7.13.3</ecNumber>
    </recommendedName>
</protein>
<organism evidence="17 18">
    <name type="scientific">Brevibacillus borstelensis AK1</name>
    <dbReference type="NCBI Taxonomy" id="1300222"/>
    <lineage>
        <taxon>Bacteria</taxon>
        <taxon>Bacillati</taxon>
        <taxon>Bacillota</taxon>
        <taxon>Bacilli</taxon>
        <taxon>Bacillales</taxon>
        <taxon>Paenibacillaceae</taxon>
        <taxon>Brevibacillus</taxon>
    </lineage>
</organism>
<dbReference type="Proteomes" id="UP000012081">
    <property type="component" value="Unassembled WGS sequence"/>
</dbReference>
<feature type="domain" description="Histidine kinase" evidence="16">
    <location>
        <begin position="514"/>
        <end position="726"/>
    </location>
</feature>
<dbReference type="OrthoDB" id="9792991at2"/>
<comment type="subcellular location">
    <subcellularLocation>
        <location evidence="2">Cell membrane</location>
        <topology evidence="2">Multi-pass membrane protein</topology>
    </subcellularLocation>
</comment>
<dbReference type="EMBL" id="APBN01000004">
    <property type="protein sequence ID" value="EMT52500.1"/>
    <property type="molecule type" value="Genomic_DNA"/>
</dbReference>
<comment type="caution">
    <text evidence="17">The sequence shown here is derived from an EMBL/GenBank/DDBJ whole genome shotgun (WGS) entry which is preliminary data.</text>
</comment>
<dbReference type="Gene3D" id="3.30.565.10">
    <property type="entry name" value="Histidine kinase-like ATPase, C-terminal domain"/>
    <property type="match status" value="1"/>
</dbReference>
<keyword evidence="12" id="KW-0902">Two-component regulatory system</keyword>
<dbReference type="PATRIC" id="fig|1300222.3.peg.2637"/>
<dbReference type="GO" id="GO:0005886">
    <property type="term" value="C:plasma membrane"/>
    <property type="evidence" value="ECO:0007669"/>
    <property type="project" value="UniProtKB-SubCell"/>
</dbReference>
<evidence type="ECO:0000256" key="14">
    <source>
        <dbReference type="SAM" id="Coils"/>
    </source>
</evidence>
<evidence type="ECO:0000256" key="11">
    <source>
        <dbReference type="ARBA" id="ARBA00022989"/>
    </source>
</evidence>
<dbReference type="STRING" id="1300222.I532_12624"/>
<evidence type="ECO:0000313" key="17">
    <source>
        <dbReference type="EMBL" id="EMT52500.1"/>
    </source>
</evidence>
<feature type="transmembrane region" description="Helical" evidence="15">
    <location>
        <begin position="305"/>
        <end position="331"/>
    </location>
</feature>
<dbReference type="Pfam" id="PF00512">
    <property type="entry name" value="HisKA"/>
    <property type="match status" value="1"/>
</dbReference>
<dbReference type="InterPro" id="IPR005467">
    <property type="entry name" value="His_kinase_dom"/>
</dbReference>
<evidence type="ECO:0000259" key="16">
    <source>
        <dbReference type="PROSITE" id="PS50109"/>
    </source>
</evidence>
<feature type="transmembrane region" description="Helical" evidence="15">
    <location>
        <begin position="424"/>
        <end position="445"/>
    </location>
</feature>
<evidence type="ECO:0000256" key="10">
    <source>
        <dbReference type="ARBA" id="ARBA00022840"/>
    </source>
</evidence>
<dbReference type="CDD" id="cd00082">
    <property type="entry name" value="HisKA"/>
    <property type="match status" value="1"/>
</dbReference>
<dbReference type="PROSITE" id="PS50109">
    <property type="entry name" value="HIS_KIN"/>
    <property type="match status" value="1"/>
</dbReference>
<evidence type="ECO:0000313" key="18">
    <source>
        <dbReference type="Proteomes" id="UP000012081"/>
    </source>
</evidence>
<keyword evidence="6" id="KW-0808">Transferase</keyword>
<evidence type="ECO:0000256" key="2">
    <source>
        <dbReference type="ARBA" id="ARBA00004651"/>
    </source>
</evidence>
<feature type="coiled-coil region" evidence="14">
    <location>
        <begin position="123"/>
        <end position="166"/>
    </location>
</feature>
<sequence length="726" mass="82709">MDTKSKNKLGLILVSLLFLCMTSLSFLASADIALRTDYLQQDRYYKTNGFQEELSQFIDMVKRLHFNYRGYPDKTDMEKLGEDQYEQLKSDFASSSAGQMEEINQHYASLIAEAEASGKAANVPKLEQARDQELQKIRQSQEESFRQAVKQAVAAKDQEYRDLEDSIALRSGSFRYYIVNKNRDEVYTNVPTPPSVEELKSNSVYSIRFPNSDNETDNSFRWINHFFQTNHWEGIIYVPKNVEGYSLIHSNAQYYAAIRERLFKECALLVITAVAAVGLFLYLRKRAAELSFVEGSLFLLRRIPVDLRIFVLIFAVFCAVVLAISVSFFSLPLRPEQLIILGLESFAAAYVTLCLIEAARMLRDRELWQRQWQKSWFVKYRELLTDVLANRNILVKLILMVGLSLAFPVSALVALISLDRREELFLLVSGAYCLFYVTIVLPYILRRISLMNKIFRGAEEMAAGNLDHQIIATGKGKGNLSRLADNLNNIKQGFKESVEGQIKSERLKSELITNVSHDLKTPLTSIVNYVNLLKGENLKPEEVASYIEVLDRKTQRLKVLIDDLFEASKMASGAVELQVENVNVASLLNQALAEFSDKIEESSLTFRVQVEQQQMFAKLDGNKTWRVLENLIVNALKYSMPNTRVYVSLSEQNAEVILTMKNVSAYEIDFDAEELFERFKRGDKSRHTEGSGLGLAIAKSIVELQGGRLEIEIDGDYFKVTVAFPK</sequence>
<keyword evidence="10" id="KW-0067">ATP-binding</keyword>
<gene>
    <name evidence="17" type="ORF">I532_12624</name>
</gene>
<evidence type="ECO:0000256" key="5">
    <source>
        <dbReference type="ARBA" id="ARBA00022553"/>
    </source>
</evidence>
<dbReference type="SUPFAM" id="SSF55874">
    <property type="entry name" value="ATPase domain of HSP90 chaperone/DNA topoisomerase II/histidine kinase"/>
    <property type="match status" value="1"/>
</dbReference>
<evidence type="ECO:0000256" key="15">
    <source>
        <dbReference type="SAM" id="Phobius"/>
    </source>
</evidence>
<evidence type="ECO:0000256" key="9">
    <source>
        <dbReference type="ARBA" id="ARBA00022777"/>
    </source>
</evidence>
<evidence type="ECO:0000256" key="13">
    <source>
        <dbReference type="ARBA" id="ARBA00023136"/>
    </source>
</evidence>
<dbReference type="InterPro" id="IPR004358">
    <property type="entry name" value="Sig_transdc_His_kin-like_C"/>
</dbReference>
<dbReference type="GO" id="GO:0005524">
    <property type="term" value="F:ATP binding"/>
    <property type="evidence" value="ECO:0007669"/>
    <property type="project" value="UniProtKB-KW"/>
</dbReference>
<evidence type="ECO:0000256" key="4">
    <source>
        <dbReference type="ARBA" id="ARBA00022475"/>
    </source>
</evidence>
<dbReference type="InterPro" id="IPR050398">
    <property type="entry name" value="HssS/ArlS-like"/>
</dbReference>
<keyword evidence="4" id="KW-1003">Cell membrane</keyword>
<evidence type="ECO:0000256" key="8">
    <source>
        <dbReference type="ARBA" id="ARBA00022741"/>
    </source>
</evidence>
<feature type="transmembrane region" description="Helical" evidence="15">
    <location>
        <begin position="267"/>
        <end position="284"/>
    </location>
</feature>
<dbReference type="AlphaFoldDB" id="M8EAH6"/>
<dbReference type="SMART" id="SM00388">
    <property type="entry name" value="HisKA"/>
    <property type="match status" value="1"/>
</dbReference>
<dbReference type="GO" id="GO:0000155">
    <property type="term" value="F:phosphorelay sensor kinase activity"/>
    <property type="evidence" value="ECO:0007669"/>
    <property type="project" value="InterPro"/>
</dbReference>
<dbReference type="RefSeq" id="WP_003388630.1">
    <property type="nucleotide sequence ID" value="NZ_APBN01000004.1"/>
</dbReference>
<proteinExistence type="predicted"/>
<keyword evidence="11 15" id="KW-1133">Transmembrane helix</keyword>